<dbReference type="FunFam" id="1.20.1250.20:FF:000003">
    <property type="entry name" value="Solute carrier family 17 member 3"/>
    <property type="match status" value="1"/>
</dbReference>
<dbReference type="Pfam" id="PF07690">
    <property type="entry name" value="MFS_1"/>
    <property type="match status" value="1"/>
</dbReference>
<dbReference type="GO" id="GO:0016323">
    <property type="term" value="C:basolateral plasma membrane"/>
    <property type="evidence" value="ECO:0007669"/>
    <property type="project" value="UniProtKB-SubCell"/>
</dbReference>
<evidence type="ECO:0000256" key="15">
    <source>
        <dbReference type="ARBA" id="ARBA00050101"/>
    </source>
</evidence>
<keyword evidence="14" id="KW-0968">Cytoplasmic vesicle</keyword>
<evidence type="ECO:0000256" key="9">
    <source>
        <dbReference type="ARBA" id="ARBA00022989"/>
    </source>
</evidence>
<feature type="transmembrane region" description="Helical" evidence="26">
    <location>
        <begin position="269"/>
        <end position="294"/>
    </location>
</feature>
<comment type="catalytic activity">
    <reaction evidence="17">
        <text>N-acetylneuraminate(in) + H(+)(in) = N-acetylneuraminate(out) + H(+)(out)</text>
        <dbReference type="Rhea" id="RHEA:28987"/>
        <dbReference type="ChEBI" id="CHEBI:15378"/>
        <dbReference type="ChEBI" id="CHEBI:35418"/>
    </reaction>
    <physiologicalReaction direction="right-to-left" evidence="17">
        <dbReference type="Rhea" id="RHEA:28989"/>
    </physiologicalReaction>
</comment>
<keyword evidence="11 26" id="KW-0472">Membrane</keyword>
<dbReference type="EMBL" id="GITU01006575">
    <property type="protein sequence ID" value="MBC1175278.1"/>
    <property type="molecule type" value="Transcribed_RNA"/>
</dbReference>
<dbReference type="PANTHER" id="PTHR11662:SF455">
    <property type="entry name" value="GH23975P"/>
    <property type="match status" value="1"/>
</dbReference>
<feature type="transmembrane region" description="Helical" evidence="26">
    <location>
        <begin position="51"/>
        <end position="71"/>
    </location>
</feature>
<feature type="transmembrane region" description="Helical" evidence="26">
    <location>
        <begin position="395"/>
        <end position="417"/>
    </location>
</feature>
<evidence type="ECO:0000256" key="8">
    <source>
        <dbReference type="ARBA" id="ARBA00022847"/>
    </source>
</evidence>
<evidence type="ECO:0000256" key="25">
    <source>
        <dbReference type="ARBA" id="ARBA00081925"/>
    </source>
</evidence>
<evidence type="ECO:0000256" key="7">
    <source>
        <dbReference type="ARBA" id="ARBA00022692"/>
    </source>
</evidence>
<evidence type="ECO:0000256" key="3">
    <source>
        <dbReference type="ARBA" id="ARBA00004638"/>
    </source>
</evidence>
<evidence type="ECO:0000256" key="18">
    <source>
        <dbReference type="ARBA" id="ARBA00051403"/>
    </source>
</evidence>
<dbReference type="InterPro" id="IPR050382">
    <property type="entry name" value="MFS_Na/Anion_cotransporter"/>
</dbReference>
<dbReference type="InterPro" id="IPR020846">
    <property type="entry name" value="MFS_dom"/>
</dbReference>
<comment type="subcellular location">
    <subcellularLocation>
        <location evidence="2">Basolateral cell membrane</location>
        <topology evidence="2">Multi-pass membrane protein</topology>
    </subcellularLocation>
    <subcellularLocation>
        <location evidence="3">Cytoplasmic vesicle</location>
        <location evidence="3">Secretory vesicle membrane</location>
        <topology evidence="3">Multi-pass membrane protein</topology>
    </subcellularLocation>
    <subcellularLocation>
        <location evidence="1">Cytoplasmic vesicle</location>
        <location evidence="1">Secretory vesicle</location>
        <location evidence="1">Synaptic vesicle membrane</location>
    </subcellularLocation>
    <subcellularLocation>
        <location evidence="4">Lysosome membrane</location>
    </subcellularLocation>
</comment>
<evidence type="ECO:0000256" key="10">
    <source>
        <dbReference type="ARBA" id="ARBA00023018"/>
    </source>
</evidence>
<feature type="transmembrane region" description="Helical" evidence="26">
    <location>
        <begin position="78"/>
        <end position="98"/>
    </location>
</feature>
<evidence type="ECO:0000313" key="28">
    <source>
        <dbReference type="EMBL" id="MBC1175278.1"/>
    </source>
</evidence>
<evidence type="ECO:0000256" key="22">
    <source>
        <dbReference type="ARBA" id="ARBA00069713"/>
    </source>
</evidence>
<dbReference type="PANTHER" id="PTHR11662">
    <property type="entry name" value="SOLUTE CARRIER FAMILY 17"/>
    <property type="match status" value="1"/>
</dbReference>
<keyword evidence="5" id="KW-0813">Transport</keyword>
<evidence type="ECO:0000256" key="12">
    <source>
        <dbReference type="ARBA" id="ARBA00023180"/>
    </source>
</evidence>
<dbReference type="InterPro" id="IPR036259">
    <property type="entry name" value="MFS_trans_sf"/>
</dbReference>
<dbReference type="FunFam" id="1.20.1250.20:FF:000067">
    <property type="entry name" value="sialin isoform X2"/>
    <property type="match status" value="1"/>
</dbReference>
<comment type="catalytic activity">
    <reaction evidence="15">
        <text>2 nitrate(out) + H(+)(out) = 2 nitrate(in) + H(+)(in)</text>
        <dbReference type="Rhea" id="RHEA:71539"/>
        <dbReference type="ChEBI" id="CHEBI:15378"/>
        <dbReference type="ChEBI" id="CHEBI:17632"/>
    </reaction>
    <physiologicalReaction direction="left-to-right" evidence="15">
        <dbReference type="Rhea" id="RHEA:71540"/>
    </physiologicalReaction>
</comment>
<evidence type="ECO:0000256" key="5">
    <source>
        <dbReference type="ARBA" id="ARBA00022448"/>
    </source>
</evidence>
<proteinExistence type="predicted"/>
<evidence type="ECO:0000256" key="21">
    <source>
        <dbReference type="ARBA" id="ARBA00056891"/>
    </source>
</evidence>
<protein>
    <recommendedName>
        <fullName evidence="22">Sialin</fullName>
    </recommendedName>
    <alternativeName>
        <fullName evidence="25">H(+)/nitrate cotransporter</fullName>
    </alternativeName>
    <alternativeName>
        <fullName evidence="23">H(+)/sialic acid cotransporter</fullName>
    </alternativeName>
    <alternativeName>
        <fullName evidence="24">Vesicular excitatory amino acid transporter</fullName>
    </alternativeName>
</protein>
<comment type="catalytic activity">
    <reaction evidence="20">
        <text>D-glucuronate(out) + H(+)(out) = D-glucuronate(in) + H(+)(in)</text>
        <dbReference type="Rhea" id="RHEA:72591"/>
        <dbReference type="ChEBI" id="CHEBI:15378"/>
        <dbReference type="ChEBI" id="CHEBI:58720"/>
    </reaction>
    <physiologicalReaction direction="left-to-right" evidence="20">
        <dbReference type="Rhea" id="RHEA:72592"/>
    </physiologicalReaction>
</comment>
<dbReference type="CDD" id="cd17318">
    <property type="entry name" value="MFS_SLC17"/>
    <property type="match status" value="1"/>
</dbReference>
<evidence type="ECO:0000256" key="20">
    <source>
        <dbReference type="ARBA" id="ARBA00051612"/>
    </source>
</evidence>
<evidence type="ECO:0000256" key="1">
    <source>
        <dbReference type="ARBA" id="ARBA00004432"/>
    </source>
</evidence>
<organism evidence="28">
    <name type="scientific">Lutzomyia longipalpis</name>
    <name type="common">Sand fly</name>
    <dbReference type="NCBI Taxonomy" id="7200"/>
    <lineage>
        <taxon>Eukaryota</taxon>
        <taxon>Metazoa</taxon>
        <taxon>Ecdysozoa</taxon>
        <taxon>Arthropoda</taxon>
        <taxon>Hexapoda</taxon>
        <taxon>Insecta</taxon>
        <taxon>Pterygota</taxon>
        <taxon>Neoptera</taxon>
        <taxon>Endopterygota</taxon>
        <taxon>Diptera</taxon>
        <taxon>Nematocera</taxon>
        <taxon>Psychodoidea</taxon>
        <taxon>Psychodidae</taxon>
        <taxon>Lutzomyia</taxon>
        <taxon>Lutzomyia</taxon>
    </lineage>
</organism>
<evidence type="ECO:0000256" key="19">
    <source>
        <dbReference type="ARBA" id="ARBA00051447"/>
    </source>
</evidence>
<accession>A0A7G3ATQ9</accession>
<keyword evidence="12" id="KW-0325">Glycoprotein</keyword>
<evidence type="ECO:0000256" key="11">
    <source>
        <dbReference type="ARBA" id="ARBA00023136"/>
    </source>
</evidence>
<dbReference type="GO" id="GO:0005765">
    <property type="term" value="C:lysosomal membrane"/>
    <property type="evidence" value="ECO:0007669"/>
    <property type="project" value="UniProtKB-SubCell"/>
</dbReference>
<feature type="transmembrane region" description="Helical" evidence="26">
    <location>
        <begin position="110"/>
        <end position="130"/>
    </location>
</feature>
<comment type="function">
    <text evidence="21">Receptor for CM101, a polysaccharide produced by group B Streptococcus with antipathoangiogenic properties.</text>
</comment>
<evidence type="ECO:0000256" key="26">
    <source>
        <dbReference type="SAM" id="Phobius"/>
    </source>
</evidence>
<keyword evidence="8" id="KW-0769">Symport</keyword>
<feature type="transmembrane region" description="Helical" evidence="26">
    <location>
        <begin position="331"/>
        <end position="351"/>
    </location>
</feature>
<dbReference type="SUPFAM" id="SSF103473">
    <property type="entry name" value="MFS general substrate transporter"/>
    <property type="match status" value="1"/>
</dbReference>
<evidence type="ECO:0000256" key="23">
    <source>
        <dbReference type="ARBA" id="ARBA00080244"/>
    </source>
</evidence>
<reference evidence="28" key="1">
    <citation type="journal article" date="2020" name="BMC">
        <title>Leishmania infection induces a limited differential gene expression in the sand fly midgut.</title>
        <authorList>
            <person name="Coutinho-Abreu I.V."/>
            <person name="Serafim T.D."/>
            <person name="Meneses C."/>
            <person name="Kamhawi S."/>
            <person name="Oliveira F."/>
            <person name="Valenzuela J.G."/>
        </authorList>
    </citation>
    <scope>NUCLEOTIDE SEQUENCE</scope>
    <source>
        <strain evidence="28">Jacobina</strain>
        <tissue evidence="28">Midgut</tissue>
    </source>
</reference>
<keyword evidence="7 26" id="KW-0812">Transmembrane</keyword>
<dbReference type="GO" id="GO:0030672">
    <property type="term" value="C:synaptic vesicle membrane"/>
    <property type="evidence" value="ECO:0007669"/>
    <property type="project" value="UniProtKB-SubCell"/>
</dbReference>
<comment type="catalytic activity">
    <reaction evidence="19">
        <text>L-glutamate(out) = L-glutamate(in)</text>
        <dbReference type="Rhea" id="RHEA:66336"/>
        <dbReference type="ChEBI" id="CHEBI:29985"/>
    </reaction>
    <physiologicalReaction direction="left-to-right" evidence="19">
        <dbReference type="Rhea" id="RHEA:66337"/>
    </physiologicalReaction>
</comment>
<dbReference type="PROSITE" id="PS50850">
    <property type="entry name" value="MFS"/>
    <property type="match status" value="1"/>
</dbReference>
<evidence type="ECO:0000256" key="14">
    <source>
        <dbReference type="ARBA" id="ARBA00023329"/>
    </source>
</evidence>
<feature type="transmembrane region" description="Helical" evidence="26">
    <location>
        <begin position="170"/>
        <end position="189"/>
    </location>
</feature>
<feature type="domain" description="Major facilitator superfamily (MFS) profile" evidence="27">
    <location>
        <begin position="1"/>
        <end position="421"/>
    </location>
</feature>
<dbReference type="GO" id="GO:0006820">
    <property type="term" value="P:monoatomic anion transport"/>
    <property type="evidence" value="ECO:0007669"/>
    <property type="project" value="TreeGrafter"/>
</dbReference>
<feature type="transmembrane region" description="Helical" evidence="26">
    <location>
        <begin position="363"/>
        <end position="383"/>
    </location>
</feature>
<evidence type="ECO:0000256" key="6">
    <source>
        <dbReference type="ARBA" id="ARBA00022475"/>
    </source>
</evidence>
<keyword evidence="6" id="KW-1003">Cell membrane</keyword>
<keyword evidence="13" id="KW-0458">Lysosome</keyword>
<feature type="transmembrane region" description="Helical" evidence="26">
    <location>
        <begin position="142"/>
        <end position="164"/>
    </location>
</feature>
<name>A0A7G3ATQ9_LUTLO</name>
<evidence type="ECO:0000259" key="27">
    <source>
        <dbReference type="PROSITE" id="PS50850"/>
    </source>
</evidence>
<keyword evidence="10" id="KW-0770">Synapse</keyword>
<evidence type="ECO:0000256" key="16">
    <source>
        <dbReference type="ARBA" id="ARBA00050554"/>
    </source>
</evidence>
<dbReference type="InterPro" id="IPR011701">
    <property type="entry name" value="MFS"/>
</dbReference>
<feature type="transmembrane region" description="Helical" evidence="26">
    <location>
        <begin position="231"/>
        <end position="249"/>
    </location>
</feature>
<evidence type="ECO:0000256" key="24">
    <source>
        <dbReference type="ARBA" id="ARBA00081195"/>
    </source>
</evidence>
<dbReference type="AlphaFoldDB" id="A0A7G3ATQ9"/>
<comment type="catalytic activity">
    <reaction evidence="18">
        <text>N-acetyl-L-aspartyl-L-glutamate(out) = N-acetyl-L-aspartyl-L-glutamate(in)</text>
        <dbReference type="Rhea" id="RHEA:72599"/>
        <dbReference type="ChEBI" id="CHEBI:76931"/>
    </reaction>
    <physiologicalReaction direction="left-to-right" evidence="18">
        <dbReference type="Rhea" id="RHEA:72600"/>
    </physiologicalReaction>
</comment>
<dbReference type="GO" id="GO:0046942">
    <property type="term" value="P:carboxylic acid transport"/>
    <property type="evidence" value="ECO:0007669"/>
    <property type="project" value="UniProtKB-ARBA"/>
</dbReference>
<sequence length="453" mass="50414">MVFLGLFNLYTLRINLSVAIVAMTKKYNVTLDDGTIVEEQEFDFDSKQEGLILSSFFYGYIATQLVGGYLGSRFGGHLMFGLGLGLSSLMALLIPVLAKTSLGLFVTARILQGLFGGIVPPSIMVIWSKWAPFYERSLMGNVAFTGGYIGTGVAMLLSGVLAVSWGWESIFYFFGSVGCLWYICWLFVIKESPEVDPFITEAEKKYIMTSIGDSDKMISHPWKDIFTSPPVWAIVVANLTAMWGAYTLLTQLPMFLNDTLDFDLDTTGYVSGIPFIAVVGFLFISGYLADWVRVKGYLRTGQVRRYWNCVAFIVQMAFILLTAFATDPIVSMVYITLAVAASAFPWSGYAVNGLDLAPSHASIIFGLSNTFGTLSGIVSPIVMGHIVTDKTREQWQIVFFITASIYLCGAIFCWFFVRGTLQPWAKIDQEKLAAKKRRNWKMIRRNLPKTEVA</sequence>
<feature type="transmembrane region" description="Helical" evidence="26">
    <location>
        <begin position="306"/>
        <end position="325"/>
    </location>
</feature>
<dbReference type="VEuPathDB" id="VectorBase:LLONM1_007134"/>
<evidence type="ECO:0000256" key="4">
    <source>
        <dbReference type="ARBA" id="ARBA00004656"/>
    </source>
</evidence>
<evidence type="ECO:0000256" key="2">
    <source>
        <dbReference type="ARBA" id="ARBA00004554"/>
    </source>
</evidence>
<keyword evidence="9 26" id="KW-1133">Transmembrane helix</keyword>
<dbReference type="GO" id="GO:0015293">
    <property type="term" value="F:symporter activity"/>
    <property type="evidence" value="ECO:0007669"/>
    <property type="project" value="UniProtKB-KW"/>
</dbReference>
<comment type="catalytic activity">
    <reaction evidence="16">
        <text>L-aspartate(out) = L-aspartate(in)</text>
        <dbReference type="Rhea" id="RHEA:66332"/>
        <dbReference type="ChEBI" id="CHEBI:29991"/>
    </reaction>
    <physiologicalReaction direction="left-to-right" evidence="16">
        <dbReference type="Rhea" id="RHEA:66333"/>
    </physiologicalReaction>
</comment>
<evidence type="ECO:0000256" key="13">
    <source>
        <dbReference type="ARBA" id="ARBA00023228"/>
    </source>
</evidence>
<evidence type="ECO:0000256" key="17">
    <source>
        <dbReference type="ARBA" id="ARBA00050625"/>
    </source>
</evidence>
<dbReference type="Gene3D" id="1.20.1250.20">
    <property type="entry name" value="MFS general substrate transporter like domains"/>
    <property type="match status" value="2"/>
</dbReference>